<proteinExistence type="predicted"/>
<comment type="caution">
    <text evidence="3">The sequence shown here is derived from an EMBL/GenBank/DDBJ whole genome shotgun (WGS) entry which is preliminary data.</text>
</comment>
<evidence type="ECO:0000313" key="4">
    <source>
        <dbReference type="Proteomes" id="UP001143747"/>
    </source>
</evidence>
<organism evidence="3 4">
    <name type="scientific">Methanogenium marinum</name>
    <dbReference type="NCBI Taxonomy" id="348610"/>
    <lineage>
        <taxon>Archaea</taxon>
        <taxon>Methanobacteriati</taxon>
        <taxon>Methanobacteriota</taxon>
        <taxon>Stenosarchaea group</taxon>
        <taxon>Methanomicrobia</taxon>
        <taxon>Methanomicrobiales</taxon>
        <taxon>Methanomicrobiaceae</taxon>
        <taxon>Methanogenium</taxon>
    </lineage>
</organism>
<reference evidence="3" key="1">
    <citation type="submission" date="2022-01" db="EMBL/GenBank/DDBJ databases">
        <title>Draft genome of Methanogenium marinum DSM 15558.</title>
        <authorList>
            <person name="Chen S.-C."/>
            <person name="You Y.-T."/>
        </authorList>
    </citation>
    <scope>NUCLEOTIDE SEQUENCE</scope>
    <source>
        <strain evidence="3">DSM 15558</strain>
    </source>
</reference>
<feature type="transmembrane region" description="Helical" evidence="2">
    <location>
        <begin position="343"/>
        <end position="365"/>
    </location>
</feature>
<feature type="transmembrane region" description="Helical" evidence="2">
    <location>
        <begin position="280"/>
        <end position="298"/>
    </location>
</feature>
<sequence length="605" mass="69418">MEYIKFCSEHKYFICAFFILSLYLAPFYILGDTAPTLIHDNLDSNIVWYTILADSGQSFGLMDATIPQLMNGIPRNSFGSEYSVIQCLFQFFEPYTAYIINLTLMHLFAFIGMYLLLSRHLLSHKDSIFITVGVSLAFALLPFWPSGGLSIAGMPLLLYAFLNIRNNQWKITDWAIIGLMPFYSSFALTGFFVLAALVLFWLYDLFHTRKPNYAFFLAICLVCLMYCLVEYRLLYSMFFDTGYVSMRTEMIRGAGSTDFWSAIAHSKANFIYGQYHAVSLHKYVIGLSVACAFLVLLFKRKRCDLLILLVGLCAVISLFYGFAYSDLLSILQNIPLYNSFSIIRFHFLHPLLWFIIFALALKIIYSNIQYGRQIAVIFLILQIGFLFSLGSVGNINTESYQCGGLGLLQTEQLSFDEFYSPELFAEINDSIQLPRESYRIVSIGMHPAISQYNGFYTLDMYHVNYPLSYKHSFRLIIEKELGKNENHQECFDTWGGRCYIFVSELDGNSMYTRDINGSVQNLEINSQVLYDMGGRYIFSAVDIQNYQENNLDFIGTFERDDSPWKIRVYSVKKPADNTSNSIISSADDENLQNKQQPSHPVEHPS</sequence>
<dbReference type="EMBL" id="JAKELO010000002">
    <property type="protein sequence ID" value="MDE4907322.1"/>
    <property type="molecule type" value="Genomic_DNA"/>
</dbReference>
<dbReference type="RefSeq" id="WP_274923980.1">
    <property type="nucleotide sequence ID" value="NZ_JAKELO010000002.1"/>
</dbReference>
<name>A0A9Q4KRG0_9EURY</name>
<feature type="transmembrane region" description="Helical" evidence="2">
    <location>
        <begin position="215"/>
        <end position="234"/>
    </location>
</feature>
<dbReference type="Pfam" id="PF19510">
    <property type="entry name" value="DUF6044"/>
    <property type="match status" value="1"/>
</dbReference>
<dbReference type="AlphaFoldDB" id="A0A9Q4KRG0"/>
<keyword evidence="2" id="KW-1133">Transmembrane helix</keyword>
<dbReference type="InterPro" id="IPR046107">
    <property type="entry name" value="DUF6044"/>
</dbReference>
<feature type="transmembrane region" description="Helical" evidence="2">
    <location>
        <begin position="12"/>
        <end position="31"/>
    </location>
</feature>
<evidence type="ECO:0000313" key="3">
    <source>
        <dbReference type="EMBL" id="MDE4907322.1"/>
    </source>
</evidence>
<feature type="transmembrane region" description="Helical" evidence="2">
    <location>
        <begin position="129"/>
        <end position="162"/>
    </location>
</feature>
<evidence type="ECO:0000256" key="1">
    <source>
        <dbReference type="SAM" id="MobiDB-lite"/>
    </source>
</evidence>
<evidence type="ECO:0000256" key="2">
    <source>
        <dbReference type="SAM" id="Phobius"/>
    </source>
</evidence>
<dbReference type="Proteomes" id="UP001143747">
    <property type="component" value="Unassembled WGS sequence"/>
</dbReference>
<keyword evidence="2" id="KW-0812">Transmembrane</keyword>
<feature type="transmembrane region" description="Helical" evidence="2">
    <location>
        <begin position="305"/>
        <end position="323"/>
    </location>
</feature>
<feature type="transmembrane region" description="Helical" evidence="2">
    <location>
        <begin position="182"/>
        <end position="203"/>
    </location>
</feature>
<keyword evidence="2" id="KW-0472">Membrane</keyword>
<feature type="region of interest" description="Disordered" evidence="1">
    <location>
        <begin position="576"/>
        <end position="605"/>
    </location>
</feature>
<feature type="transmembrane region" description="Helical" evidence="2">
    <location>
        <begin position="374"/>
        <end position="392"/>
    </location>
</feature>
<gene>
    <name evidence="3" type="ORF">L0665_01635</name>
</gene>
<keyword evidence="4" id="KW-1185">Reference proteome</keyword>
<protein>
    <submittedName>
        <fullName evidence="3">DUF6044 family protein</fullName>
    </submittedName>
</protein>
<accession>A0A9Q4KRG0</accession>
<feature type="transmembrane region" description="Helical" evidence="2">
    <location>
        <begin position="98"/>
        <end position="117"/>
    </location>
</feature>